<reference evidence="1 2" key="1">
    <citation type="journal article" date="2015" name="Genome Biol. Evol.">
        <title>The genome of winter moth (Operophtera brumata) provides a genomic perspective on sexual dimorphism and phenology.</title>
        <authorList>
            <person name="Derks M.F."/>
            <person name="Smit S."/>
            <person name="Salis L."/>
            <person name="Schijlen E."/>
            <person name="Bossers A."/>
            <person name="Mateman C."/>
            <person name="Pijl A.S."/>
            <person name="de Ridder D."/>
            <person name="Groenen M.A."/>
            <person name="Visser M.E."/>
            <person name="Megens H.J."/>
        </authorList>
    </citation>
    <scope>NUCLEOTIDE SEQUENCE [LARGE SCALE GENOMIC DNA]</scope>
    <source>
        <strain evidence="1">WM2013NL</strain>
        <tissue evidence="1">Head and thorax</tissue>
    </source>
</reference>
<accession>A0A0L7K2J5</accession>
<dbReference type="EMBL" id="JTDY01014017">
    <property type="protein sequence ID" value="KOB52060.1"/>
    <property type="molecule type" value="Genomic_DNA"/>
</dbReference>
<proteinExistence type="predicted"/>
<sequence>MDLFAKLAFNMEEMAGIFESRMLHMESGLQKLTGTEQPPHKDLESLSREFVDFKTFVWKSMAMMKAQLELLVLGLDRQETASRRKVLLFQFYLCFF</sequence>
<protein>
    <submittedName>
        <fullName evidence="1">Uncharacterized protein</fullName>
    </submittedName>
</protein>
<dbReference type="Proteomes" id="UP000037510">
    <property type="component" value="Unassembled WGS sequence"/>
</dbReference>
<organism evidence="1 2">
    <name type="scientific">Operophtera brumata</name>
    <name type="common">Winter moth</name>
    <name type="synonym">Phalaena brumata</name>
    <dbReference type="NCBI Taxonomy" id="104452"/>
    <lineage>
        <taxon>Eukaryota</taxon>
        <taxon>Metazoa</taxon>
        <taxon>Ecdysozoa</taxon>
        <taxon>Arthropoda</taxon>
        <taxon>Hexapoda</taxon>
        <taxon>Insecta</taxon>
        <taxon>Pterygota</taxon>
        <taxon>Neoptera</taxon>
        <taxon>Endopterygota</taxon>
        <taxon>Lepidoptera</taxon>
        <taxon>Glossata</taxon>
        <taxon>Ditrysia</taxon>
        <taxon>Geometroidea</taxon>
        <taxon>Geometridae</taxon>
        <taxon>Larentiinae</taxon>
        <taxon>Operophtera</taxon>
    </lineage>
</organism>
<evidence type="ECO:0000313" key="1">
    <source>
        <dbReference type="EMBL" id="KOB52060.1"/>
    </source>
</evidence>
<evidence type="ECO:0000313" key="2">
    <source>
        <dbReference type="Proteomes" id="UP000037510"/>
    </source>
</evidence>
<keyword evidence="2" id="KW-1185">Reference proteome</keyword>
<dbReference type="AlphaFoldDB" id="A0A0L7K2J5"/>
<comment type="caution">
    <text evidence="1">The sequence shown here is derived from an EMBL/GenBank/DDBJ whole genome shotgun (WGS) entry which is preliminary data.</text>
</comment>
<name>A0A0L7K2J5_OPEBR</name>
<gene>
    <name evidence="1" type="ORF">OBRU01_25896</name>
</gene>